<feature type="region of interest" description="Disordered" evidence="1">
    <location>
        <begin position="152"/>
        <end position="207"/>
    </location>
</feature>
<gene>
    <name evidence="2" type="ORF">BpHYR1_033651</name>
</gene>
<protein>
    <submittedName>
        <fullName evidence="2">Uncharacterized protein</fullName>
    </submittedName>
</protein>
<feature type="compositionally biased region" description="Basic and acidic residues" evidence="1">
    <location>
        <begin position="1"/>
        <end position="15"/>
    </location>
</feature>
<sequence length="263" mass="30394">MKNKNIEKTQNELRGTRSRSQKPTQVLGNILRNTSLISSSLSNSKEVDANLTRNTSLNRINYTSSPVDRQNSDDTDYEMDYQHREVNKSQFAKKVKKEKSVSRLTMKPAVKNACNGLIQESTWISCQAHNLNLVIKSGFKLWKKNEPNVFENEDDCETVDSDNDSICEQDDQNDEDNDVDEENEGKSEDDDDEDEEEESQESQSADEIEELLNKLRAVLCKVRKLIKIYRKSNNFKMAFKKKSSDAGLKNYNLFLDFNVRWNL</sequence>
<dbReference type="AlphaFoldDB" id="A0A3M7PYN4"/>
<keyword evidence="3" id="KW-1185">Reference proteome</keyword>
<reference evidence="2 3" key="1">
    <citation type="journal article" date="2018" name="Sci. Rep.">
        <title>Genomic signatures of local adaptation to the degree of environmental predictability in rotifers.</title>
        <authorList>
            <person name="Franch-Gras L."/>
            <person name="Hahn C."/>
            <person name="Garcia-Roger E.M."/>
            <person name="Carmona M.J."/>
            <person name="Serra M."/>
            <person name="Gomez A."/>
        </authorList>
    </citation>
    <scope>NUCLEOTIDE SEQUENCE [LARGE SCALE GENOMIC DNA]</scope>
    <source>
        <strain evidence="2">HYR1</strain>
    </source>
</reference>
<comment type="caution">
    <text evidence="2">The sequence shown here is derived from an EMBL/GenBank/DDBJ whole genome shotgun (WGS) entry which is preliminary data.</text>
</comment>
<dbReference type="EMBL" id="REGN01008197">
    <property type="protein sequence ID" value="RNA04210.1"/>
    <property type="molecule type" value="Genomic_DNA"/>
</dbReference>
<proteinExistence type="predicted"/>
<feature type="region of interest" description="Disordered" evidence="1">
    <location>
        <begin position="1"/>
        <end position="25"/>
    </location>
</feature>
<accession>A0A3M7PYN4</accession>
<organism evidence="2 3">
    <name type="scientific">Brachionus plicatilis</name>
    <name type="common">Marine rotifer</name>
    <name type="synonym">Brachionus muelleri</name>
    <dbReference type="NCBI Taxonomy" id="10195"/>
    <lineage>
        <taxon>Eukaryota</taxon>
        <taxon>Metazoa</taxon>
        <taxon>Spiralia</taxon>
        <taxon>Gnathifera</taxon>
        <taxon>Rotifera</taxon>
        <taxon>Eurotatoria</taxon>
        <taxon>Monogononta</taxon>
        <taxon>Pseudotrocha</taxon>
        <taxon>Ploima</taxon>
        <taxon>Brachionidae</taxon>
        <taxon>Brachionus</taxon>
    </lineage>
</organism>
<dbReference type="Proteomes" id="UP000276133">
    <property type="component" value="Unassembled WGS sequence"/>
</dbReference>
<evidence type="ECO:0000256" key="1">
    <source>
        <dbReference type="SAM" id="MobiDB-lite"/>
    </source>
</evidence>
<name>A0A3M7PYN4_BRAPC</name>
<evidence type="ECO:0000313" key="2">
    <source>
        <dbReference type="EMBL" id="RNA04210.1"/>
    </source>
</evidence>
<evidence type="ECO:0000313" key="3">
    <source>
        <dbReference type="Proteomes" id="UP000276133"/>
    </source>
</evidence>